<comment type="caution">
    <text evidence="3">The sequence shown here is derived from an EMBL/GenBank/DDBJ whole genome shotgun (WGS) entry which is preliminary data.</text>
</comment>
<feature type="transmembrane region" description="Helical" evidence="2">
    <location>
        <begin position="86"/>
        <end position="104"/>
    </location>
</feature>
<evidence type="ECO:0008006" key="5">
    <source>
        <dbReference type="Google" id="ProtNLM"/>
    </source>
</evidence>
<dbReference type="AlphaFoldDB" id="A0AAD3CG40"/>
<keyword evidence="2" id="KW-0472">Membrane</keyword>
<feature type="region of interest" description="Disordered" evidence="1">
    <location>
        <begin position="109"/>
        <end position="148"/>
    </location>
</feature>
<dbReference type="EMBL" id="BLLK01000020">
    <property type="protein sequence ID" value="GFH45203.1"/>
    <property type="molecule type" value="Genomic_DNA"/>
</dbReference>
<keyword evidence="2" id="KW-1133">Transmembrane helix</keyword>
<feature type="compositionally biased region" description="Low complexity" evidence="1">
    <location>
        <begin position="128"/>
        <end position="142"/>
    </location>
</feature>
<proteinExistence type="predicted"/>
<evidence type="ECO:0000313" key="3">
    <source>
        <dbReference type="EMBL" id="GFH45203.1"/>
    </source>
</evidence>
<feature type="compositionally biased region" description="Gly residues" evidence="1">
    <location>
        <begin position="1"/>
        <end position="10"/>
    </location>
</feature>
<name>A0AAD3CG40_9STRA</name>
<feature type="region of interest" description="Disordered" evidence="1">
    <location>
        <begin position="1"/>
        <end position="50"/>
    </location>
</feature>
<evidence type="ECO:0000256" key="1">
    <source>
        <dbReference type="SAM" id="MobiDB-lite"/>
    </source>
</evidence>
<sequence length="528" mass="59292">MSYQNQGGGYQYSNVPPVDQGGPPPADSPSNFQQNASSNSAGGNYQLPSYSDYAQNGSSYDFGSYGPNLGSVDWNLQRNQSKRNRMLVMIAVGFFILFVIGHPSSQPPTIVNGEEANKSMNGIAGDGHSSSTSASSHSNTSNQNPAQEISVEIEDAPTIEKDEVVFEKQADNPYKPTTPQDQQLIDKENAEIQQLEARLKISYLLSYPMSGTSFTMLLMSKTTNMTLATNYAQSAYATDEGKHVPVYKPDDVDANDEHVTIEGSPFWFTTYKSTTRPTKNVLTLSHCGGHCMYPCLPNEYVQTTMAFEEQCRTVIDHTIVDGKDEYVITVTPKKDVNNAIHLIRDPFSNVVSRFHAFLHESTEETLPNNKNGFKQWCQAMDNNEEVTAIEYMSSFFTMEMKEVMKKIPCHSEFYKYVAWHNHVAEMAWNEDYNVLPIFYEDYANTDEQRQMAINMAAFLEAPVVGGDETMPDFLKVRLYRDEYFTAEEIANIETFVRVVALKTTMQLLERYFKADSTGEGSDGLDNEA</sequence>
<accession>A0AAD3CG40</accession>
<evidence type="ECO:0000256" key="2">
    <source>
        <dbReference type="SAM" id="Phobius"/>
    </source>
</evidence>
<feature type="compositionally biased region" description="Low complexity" evidence="1">
    <location>
        <begin position="28"/>
        <end position="41"/>
    </location>
</feature>
<reference evidence="3 4" key="1">
    <citation type="journal article" date="2021" name="Sci. Rep.">
        <title>The genome of the diatom Chaetoceros tenuissimus carries an ancient integrated fragment of an extant virus.</title>
        <authorList>
            <person name="Hongo Y."/>
            <person name="Kimura K."/>
            <person name="Takaki Y."/>
            <person name="Yoshida Y."/>
            <person name="Baba S."/>
            <person name="Kobayashi G."/>
            <person name="Nagasaki K."/>
            <person name="Hano T."/>
            <person name="Tomaru Y."/>
        </authorList>
    </citation>
    <scope>NUCLEOTIDE SEQUENCE [LARGE SCALE GENOMIC DNA]</scope>
    <source>
        <strain evidence="3 4">NIES-3715</strain>
    </source>
</reference>
<evidence type="ECO:0000313" key="4">
    <source>
        <dbReference type="Proteomes" id="UP001054902"/>
    </source>
</evidence>
<keyword evidence="4" id="KW-1185">Reference proteome</keyword>
<dbReference type="SUPFAM" id="SSF52540">
    <property type="entry name" value="P-loop containing nucleoside triphosphate hydrolases"/>
    <property type="match status" value="1"/>
</dbReference>
<keyword evidence="2" id="KW-0812">Transmembrane</keyword>
<dbReference type="Proteomes" id="UP001054902">
    <property type="component" value="Unassembled WGS sequence"/>
</dbReference>
<protein>
    <recommendedName>
        <fullName evidence="5">Sulfotransferase domain-containing protein</fullName>
    </recommendedName>
</protein>
<organism evidence="3 4">
    <name type="scientific">Chaetoceros tenuissimus</name>
    <dbReference type="NCBI Taxonomy" id="426638"/>
    <lineage>
        <taxon>Eukaryota</taxon>
        <taxon>Sar</taxon>
        <taxon>Stramenopiles</taxon>
        <taxon>Ochrophyta</taxon>
        <taxon>Bacillariophyta</taxon>
        <taxon>Coscinodiscophyceae</taxon>
        <taxon>Chaetocerotophycidae</taxon>
        <taxon>Chaetocerotales</taxon>
        <taxon>Chaetocerotaceae</taxon>
        <taxon>Chaetoceros</taxon>
    </lineage>
</organism>
<dbReference type="InterPro" id="IPR027417">
    <property type="entry name" value="P-loop_NTPase"/>
</dbReference>
<dbReference type="Gene3D" id="3.40.50.300">
    <property type="entry name" value="P-loop containing nucleotide triphosphate hydrolases"/>
    <property type="match status" value="1"/>
</dbReference>
<gene>
    <name evidence="3" type="ORF">CTEN210_01677</name>
</gene>